<name>A0A0C9UD10_SPHS4</name>
<sequence>HVVSEYSSSLPTLEKCRVQFAHALHQIILLGKDGQNPLRILHFYLLRFGNHPVDIVVGPDAWVKLSKEETAEALNLAMRHFHRVRVFILSSSKFVVSIFPKNKTIEVPTLRELHIYDGPLKKSVTQRVDTLRALNLQIYIGRSWQSVILPL</sequence>
<gene>
    <name evidence="1" type="ORF">M422DRAFT_276593</name>
</gene>
<keyword evidence="2" id="KW-1185">Reference proteome</keyword>
<dbReference type="Proteomes" id="UP000054279">
    <property type="component" value="Unassembled WGS sequence"/>
</dbReference>
<evidence type="ECO:0000313" key="1">
    <source>
        <dbReference type="EMBL" id="KIJ22925.1"/>
    </source>
</evidence>
<dbReference type="EMBL" id="KN837878">
    <property type="protein sequence ID" value="KIJ22925.1"/>
    <property type="molecule type" value="Genomic_DNA"/>
</dbReference>
<dbReference type="AlphaFoldDB" id="A0A0C9UD10"/>
<accession>A0A0C9UD10</accession>
<organism evidence="1 2">
    <name type="scientific">Sphaerobolus stellatus (strain SS14)</name>
    <dbReference type="NCBI Taxonomy" id="990650"/>
    <lineage>
        <taxon>Eukaryota</taxon>
        <taxon>Fungi</taxon>
        <taxon>Dikarya</taxon>
        <taxon>Basidiomycota</taxon>
        <taxon>Agaricomycotina</taxon>
        <taxon>Agaricomycetes</taxon>
        <taxon>Phallomycetidae</taxon>
        <taxon>Geastrales</taxon>
        <taxon>Sphaerobolaceae</taxon>
        <taxon>Sphaerobolus</taxon>
    </lineage>
</organism>
<proteinExistence type="predicted"/>
<dbReference type="HOGENOM" id="CLU_1735914_0_0_1"/>
<evidence type="ECO:0000313" key="2">
    <source>
        <dbReference type="Proteomes" id="UP000054279"/>
    </source>
</evidence>
<protein>
    <submittedName>
        <fullName evidence="1">Uncharacterized protein</fullName>
    </submittedName>
</protein>
<feature type="non-terminal residue" evidence="1">
    <location>
        <position position="1"/>
    </location>
</feature>
<reference evidence="1 2" key="1">
    <citation type="submission" date="2014-06" db="EMBL/GenBank/DDBJ databases">
        <title>Evolutionary Origins and Diversification of the Mycorrhizal Mutualists.</title>
        <authorList>
            <consortium name="DOE Joint Genome Institute"/>
            <consortium name="Mycorrhizal Genomics Consortium"/>
            <person name="Kohler A."/>
            <person name="Kuo A."/>
            <person name="Nagy L.G."/>
            <person name="Floudas D."/>
            <person name="Copeland A."/>
            <person name="Barry K.W."/>
            <person name="Cichocki N."/>
            <person name="Veneault-Fourrey C."/>
            <person name="LaButti K."/>
            <person name="Lindquist E.A."/>
            <person name="Lipzen A."/>
            <person name="Lundell T."/>
            <person name="Morin E."/>
            <person name="Murat C."/>
            <person name="Riley R."/>
            <person name="Ohm R."/>
            <person name="Sun H."/>
            <person name="Tunlid A."/>
            <person name="Henrissat B."/>
            <person name="Grigoriev I.V."/>
            <person name="Hibbett D.S."/>
            <person name="Martin F."/>
        </authorList>
    </citation>
    <scope>NUCLEOTIDE SEQUENCE [LARGE SCALE GENOMIC DNA]</scope>
    <source>
        <strain evidence="1 2">SS14</strain>
    </source>
</reference>